<dbReference type="PROSITE" id="PS50240">
    <property type="entry name" value="TRYPSIN_DOM"/>
    <property type="match status" value="1"/>
</dbReference>
<evidence type="ECO:0000259" key="14">
    <source>
        <dbReference type="PROSITE" id="PS01180"/>
    </source>
</evidence>
<dbReference type="PROSITE" id="PS50835">
    <property type="entry name" value="IG_LIKE"/>
    <property type="match status" value="2"/>
</dbReference>
<evidence type="ECO:0000256" key="13">
    <source>
        <dbReference type="SAM" id="SignalP"/>
    </source>
</evidence>
<organism evidence="18 19">
    <name type="scientific">Patella caerulea</name>
    <name type="common">Rayed Mediterranean limpet</name>
    <dbReference type="NCBI Taxonomy" id="87958"/>
    <lineage>
        <taxon>Eukaryota</taxon>
        <taxon>Metazoa</taxon>
        <taxon>Spiralia</taxon>
        <taxon>Lophotrochozoa</taxon>
        <taxon>Mollusca</taxon>
        <taxon>Gastropoda</taxon>
        <taxon>Patellogastropoda</taxon>
        <taxon>Patelloidea</taxon>
        <taxon>Patellidae</taxon>
        <taxon>Patella</taxon>
    </lineage>
</organism>
<dbReference type="PROSITE" id="PS00134">
    <property type="entry name" value="TRYPSIN_HIS"/>
    <property type="match status" value="1"/>
</dbReference>
<evidence type="ECO:0000256" key="7">
    <source>
        <dbReference type="ARBA" id="ARBA00022801"/>
    </source>
</evidence>
<feature type="domain" description="Ig-like" evidence="17">
    <location>
        <begin position="555"/>
        <end position="644"/>
    </location>
</feature>
<sequence length="1010" mass="112871">MAEMHCIPYLFVLILLINVEQILCQELSSLDIFNDTAEFVDCGGHIYAGHGYFESPGFPDVYPNNIDCVWTITTREKDTIRISSEHFLLEDQPECSWDYVEIMENMNNAPIPWKYCGEQLINYTSASNSLTISFHTDSFTQNVGFRLKYDVIRGANIPDYCNKTIEKNCFITSPNYPLPYLPDTFCYYHIQASPGYRVQIKFVDFHVEREPCVFDAVTVYDRLHTGRKQLASLCGKNAKGLFQSTFESLLMVFESDNALETKGFNASVEFIPLPRFLKTWTPQSETTILPIISTEPTTLSTTLKKTSSTAQTTSSTTKTTRAPTTTTTTTTTTTMTTTAEAPVTSPYDIDCSYVYRNKTGSISSPGYPDNYSHNKLCNITLDARELSVIVVQFTEFDVESSEHCSYDRLLLSPEVVENSTNSVELNSVSLCGSDLENKILTFESRSLSIIFKSDTSVNGKGYSANYYITPVSSGSGCRLDCKNGATCLKKYTDDNIPVWNCICPPDHHGELCDEKRVTCLTHHCHHDGKCIKDGDDFRCQCEPGFSGEFCELKIPNGRWFVKKPQNTSVARGSSVLLECSVNDNTADITWLHRDRILSRLDNNNGINIYPGGVLLIPDIKETHEGQYTCAVSSGTWIETSAWLSLVGPCHLEVSKQPENITREVGDEALFECIVPGATSIVWHKDGDIVFPNNRKTILVNDYLMIRNLVEPDAGVYTCAASGENGCFAKKSATLTIKETGHNEFCGRPVISASIEEKYRIASGREAKDGSAPWHVTIIENTRGTAYCGGSLVNENWVLTAAHCVSQFEEFFKYKFETNVVQMYFGTAHCNGQGGVSRKLKDYILYPSYNGTDFHDDLALFQLDEPVTFGDTIMPICLEKETFTNEFLKSGKAGIITGCGNRHELGRPPKFLHEVTIPYVPREVCAEKARAVNASFTSGMICAGYARSMQGDACSGDSGGPYTMQFRGRWVLVGIVSWGVGCDRDNHYGYYTYISRYFDWIMSISSDKQRI</sequence>
<feature type="chain" id="PRO_5042935647" evidence="13">
    <location>
        <begin position="25"/>
        <end position="1010"/>
    </location>
</feature>
<evidence type="ECO:0000256" key="10">
    <source>
        <dbReference type="PROSITE-ProRule" id="PRU00076"/>
    </source>
</evidence>
<dbReference type="InterPro" id="IPR001254">
    <property type="entry name" value="Trypsin_dom"/>
</dbReference>
<dbReference type="SMART" id="SM00020">
    <property type="entry name" value="Tryp_SPc"/>
    <property type="match status" value="1"/>
</dbReference>
<keyword evidence="5 13" id="KW-0732">Signal</keyword>
<dbReference type="Pfam" id="PF00008">
    <property type="entry name" value="EGF"/>
    <property type="match status" value="1"/>
</dbReference>
<keyword evidence="19" id="KW-1185">Reference proteome</keyword>
<dbReference type="EMBL" id="JAZGQO010000010">
    <property type="protein sequence ID" value="KAK6176183.1"/>
    <property type="molecule type" value="Genomic_DNA"/>
</dbReference>
<keyword evidence="6" id="KW-0677">Repeat</keyword>
<evidence type="ECO:0000259" key="16">
    <source>
        <dbReference type="PROSITE" id="PS50240"/>
    </source>
</evidence>
<dbReference type="SMART" id="SM00042">
    <property type="entry name" value="CUB"/>
    <property type="match status" value="3"/>
</dbReference>
<dbReference type="CDD" id="cd00190">
    <property type="entry name" value="Tryp_SPc"/>
    <property type="match status" value="1"/>
</dbReference>
<dbReference type="PANTHER" id="PTHR24255:SF28">
    <property type="entry name" value="ST14 TRANSMEMBRANE SERINE PROTEASE MATRIPTASE B"/>
    <property type="match status" value="1"/>
</dbReference>
<feature type="domain" description="CUB" evidence="14">
    <location>
        <begin position="42"/>
        <end position="152"/>
    </location>
</feature>
<dbReference type="Pfam" id="PF07679">
    <property type="entry name" value="I-set"/>
    <property type="match status" value="1"/>
</dbReference>
<dbReference type="InterPro" id="IPR036179">
    <property type="entry name" value="Ig-like_dom_sf"/>
</dbReference>
<dbReference type="SUPFAM" id="SSF57196">
    <property type="entry name" value="EGF/Laminin"/>
    <property type="match status" value="2"/>
</dbReference>
<dbReference type="InterPro" id="IPR009003">
    <property type="entry name" value="Peptidase_S1_PA"/>
</dbReference>
<evidence type="ECO:0000256" key="4">
    <source>
        <dbReference type="ARBA" id="ARBA00022670"/>
    </source>
</evidence>
<dbReference type="CDD" id="cd00041">
    <property type="entry name" value="CUB"/>
    <property type="match status" value="3"/>
</dbReference>
<dbReference type="GO" id="GO:0005615">
    <property type="term" value="C:extracellular space"/>
    <property type="evidence" value="ECO:0007669"/>
    <property type="project" value="TreeGrafter"/>
</dbReference>
<dbReference type="SMART" id="SM00181">
    <property type="entry name" value="EGF"/>
    <property type="match status" value="2"/>
</dbReference>
<feature type="domain" description="CUB" evidence="14">
    <location>
        <begin position="153"/>
        <end position="271"/>
    </location>
</feature>
<evidence type="ECO:0000256" key="8">
    <source>
        <dbReference type="ARBA" id="ARBA00022825"/>
    </source>
</evidence>
<name>A0AAN8JL96_PATCE</name>
<evidence type="ECO:0000256" key="9">
    <source>
        <dbReference type="ARBA" id="ARBA00023157"/>
    </source>
</evidence>
<keyword evidence="10" id="KW-0245">EGF-like domain</keyword>
<dbReference type="PROSITE" id="PS50026">
    <property type="entry name" value="EGF_3"/>
    <property type="match status" value="2"/>
</dbReference>
<dbReference type="InterPro" id="IPR013098">
    <property type="entry name" value="Ig_I-set"/>
</dbReference>
<feature type="domain" description="Ig-like" evidence="17">
    <location>
        <begin position="648"/>
        <end position="735"/>
    </location>
</feature>
<dbReference type="SMART" id="SM00408">
    <property type="entry name" value="IGc2"/>
    <property type="match status" value="2"/>
</dbReference>
<dbReference type="InterPro" id="IPR018114">
    <property type="entry name" value="TRYPSIN_HIS"/>
</dbReference>
<keyword evidence="7 11" id="KW-0378">Hydrolase</keyword>
<dbReference type="PROSITE" id="PS00135">
    <property type="entry name" value="TRYPSIN_SER"/>
    <property type="match status" value="1"/>
</dbReference>
<feature type="disulfide bond" evidence="10">
    <location>
        <begin position="541"/>
        <end position="550"/>
    </location>
</feature>
<dbReference type="PANTHER" id="PTHR24255">
    <property type="entry name" value="COMPLEMENT COMPONENT 1, S SUBCOMPONENT-RELATED"/>
    <property type="match status" value="1"/>
</dbReference>
<dbReference type="AlphaFoldDB" id="A0AAN8JL96"/>
<dbReference type="Gene3D" id="2.10.25.10">
    <property type="entry name" value="Laminin"/>
    <property type="match status" value="2"/>
</dbReference>
<dbReference type="InterPro" id="IPR043504">
    <property type="entry name" value="Peptidase_S1_PA_chymotrypsin"/>
</dbReference>
<evidence type="ECO:0000259" key="15">
    <source>
        <dbReference type="PROSITE" id="PS50026"/>
    </source>
</evidence>
<keyword evidence="2" id="KW-0964">Secreted</keyword>
<evidence type="ECO:0000256" key="2">
    <source>
        <dbReference type="ARBA" id="ARBA00022525"/>
    </source>
</evidence>
<dbReference type="SUPFAM" id="SSF48726">
    <property type="entry name" value="Immunoglobulin"/>
    <property type="match status" value="2"/>
</dbReference>
<evidence type="ECO:0000256" key="11">
    <source>
        <dbReference type="RuleBase" id="RU363034"/>
    </source>
</evidence>
<feature type="signal peptide" evidence="13">
    <location>
        <begin position="1"/>
        <end position="24"/>
    </location>
</feature>
<dbReference type="PROSITE" id="PS01186">
    <property type="entry name" value="EGF_2"/>
    <property type="match status" value="1"/>
</dbReference>
<evidence type="ECO:0000313" key="19">
    <source>
        <dbReference type="Proteomes" id="UP001347796"/>
    </source>
</evidence>
<dbReference type="PROSITE" id="PS00022">
    <property type="entry name" value="EGF_1"/>
    <property type="match status" value="2"/>
</dbReference>
<dbReference type="SMART" id="SM00409">
    <property type="entry name" value="IG"/>
    <property type="match status" value="2"/>
</dbReference>
<dbReference type="InterPro" id="IPR003598">
    <property type="entry name" value="Ig_sub2"/>
</dbReference>
<evidence type="ECO:0000256" key="12">
    <source>
        <dbReference type="SAM" id="MobiDB-lite"/>
    </source>
</evidence>
<gene>
    <name evidence="18" type="ORF">SNE40_014513</name>
</gene>
<dbReference type="FunFam" id="2.60.120.290:FF:000005">
    <property type="entry name" value="Procollagen C-endopeptidase enhancer 1"/>
    <property type="match status" value="1"/>
</dbReference>
<feature type="domain" description="EGF-like" evidence="15">
    <location>
        <begin position="473"/>
        <end position="513"/>
    </location>
</feature>
<dbReference type="SUPFAM" id="SSF50494">
    <property type="entry name" value="Trypsin-like serine proteases"/>
    <property type="match status" value="1"/>
</dbReference>
<dbReference type="Pfam" id="PF00089">
    <property type="entry name" value="Trypsin"/>
    <property type="match status" value="1"/>
</dbReference>
<dbReference type="CDD" id="cd00054">
    <property type="entry name" value="EGF_CA"/>
    <property type="match status" value="1"/>
</dbReference>
<feature type="domain" description="Peptidase S1" evidence="16">
    <location>
        <begin position="760"/>
        <end position="1005"/>
    </location>
</feature>
<dbReference type="InterPro" id="IPR000859">
    <property type="entry name" value="CUB_dom"/>
</dbReference>
<dbReference type="PRINTS" id="PR00722">
    <property type="entry name" value="CHYMOTRYPSIN"/>
</dbReference>
<dbReference type="GO" id="GO:0004252">
    <property type="term" value="F:serine-type endopeptidase activity"/>
    <property type="evidence" value="ECO:0007669"/>
    <property type="project" value="InterPro"/>
</dbReference>
<dbReference type="Gene3D" id="2.40.10.10">
    <property type="entry name" value="Trypsin-like serine proteases"/>
    <property type="match status" value="1"/>
</dbReference>
<feature type="disulfide bond" evidence="10">
    <location>
        <begin position="477"/>
        <end position="487"/>
    </location>
</feature>
<dbReference type="InterPro" id="IPR007110">
    <property type="entry name" value="Ig-like_dom"/>
</dbReference>
<dbReference type="Gene3D" id="2.60.40.10">
    <property type="entry name" value="Immunoglobulins"/>
    <property type="match status" value="2"/>
</dbReference>
<dbReference type="FunFam" id="2.40.10.10:FF:000120">
    <property type="entry name" value="Putative serine protease"/>
    <property type="match status" value="1"/>
</dbReference>
<keyword evidence="3" id="KW-0768">Sushi</keyword>
<keyword evidence="4 11" id="KW-0645">Protease</keyword>
<dbReference type="InterPro" id="IPR013783">
    <property type="entry name" value="Ig-like_fold"/>
</dbReference>
<dbReference type="Pfam" id="PF00431">
    <property type="entry name" value="CUB"/>
    <property type="match status" value="3"/>
</dbReference>
<dbReference type="Gene3D" id="2.60.120.290">
    <property type="entry name" value="Spermadhesin, CUB domain"/>
    <property type="match status" value="3"/>
</dbReference>
<dbReference type="InterPro" id="IPR001314">
    <property type="entry name" value="Peptidase_S1A"/>
</dbReference>
<feature type="domain" description="CUB" evidence="14">
    <location>
        <begin position="351"/>
        <end position="469"/>
    </location>
</feature>
<protein>
    <submittedName>
        <fullName evidence="18">Uncharacterized protein</fullName>
    </submittedName>
</protein>
<dbReference type="PROSITE" id="PS01180">
    <property type="entry name" value="CUB"/>
    <property type="match status" value="3"/>
</dbReference>
<dbReference type="SUPFAM" id="SSF49854">
    <property type="entry name" value="Spermadhesin, CUB domain"/>
    <property type="match status" value="3"/>
</dbReference>
<keyword evidence="8 11" id="KW-0720">Serine protease</keyword>
<accession>A0AAN8JL96</accession>
<evidence type="ECO:0000256" key="1">
    <source>
        <dbReference type="ARBA" id="ARBA00004613"/>
    </source>
</evidence>
<proteinExistence type="predicted"/>
<dbReference type="InterPro" id="IPR000742">
    <property type="entry name" value="EGF"/>
</dbReference>
<comment type="subcellular location">
    <subcellularLocation>
        <location evidence="1">Secreted</location>
    </subcellularLocation>
</comment>
<feature type="disulfide bond" evidence="10">
    <location>
        <begin position="503"/>
        <end position="512"/>
    </location>
</feature>
<comment type="caution">
    <text evidence="10">Lacks conserved residue(s) required for the propagation of feature annotation.</text>
</comment>
<dbReference type="InterPro" id="IPR003599">
    <property type="entry name" value="Ig_sub"/>
</dbReference>
<dbReference type="Pfam" id="PF13927">
    <property type="entry name" value="Ig_3"/>
    <property type="match status" value="1"/>
</dbReference>
<feature type="region of interest" description="Disordered" evidence="12">
    <location>
        <begin position="303"/>
        <end position="332"/>
    </location>
</feature>
<evidence type="ECO:0000256" key="6">
    <source>
        <dbReference type="ARBA" id="ARBA00022737"/>
    </source>
</evidence>
<evidence type="ECO:0000256" key="5">
    <source>
        <dbReference type="ARBA" id="ARBA00022729"/>
    </source>
</evidence>
<dbReference type="FunFam" id="2.60.120.290:FF:000013">
    <property type="entry name" value="Membrane frizzled-related protein"/>
    <property type="match status" value="1"/>
</dbReference>
<keyword evidence="9 10" id="KW-1015">Disulfide bond</keyword>
<dbReference type="InterPro" id="IPR033116">
    <property type="entry name" value="TRYPSIN_SER"/>
</dbReference>
<evidence type="ECO:0000259" key="17">
    <source>
        <dbReference type="PROSITE" id="PS50835"/>
    </source>
</evidence>
<evidence type="ECO:0000313" key="18">
    <source>
        <dbReference type="EMBL" id="KAK6176183.1"/>
    </source>
</evidence>
<feature type="domain" description="EGF-like" evidence="15">
    <location>
        <begin position="515"/>
        <end position="551"/>
    </location>
</feature>
<evidence type="ECO:0000256" key="3">
    <source>
        <dbReference type="ARBA" id="ARBA00022659"/>
    </source>
</evidence>
<dbReference type="GO" id="GO:0006508">
    <property type="term" value="P:proteolysis"/>
    <property type="evidence" value="ECO:0007669"/>
    <property type="project" value="UniProtKB-KW"/>
</dbReference>
<dbReference type="Proteomes" id="UP001347796">
    <property type="component" value="Unassembled WGS sequence"/>
</dbReference>
<comment type="caution">
    <text evidence="18">The sequence shown here is derived from an EMBL/GenBank/DDBJ whole genome shotgun (WGS) entry which is preliminary data.</text>
</comment>
<reference evidence="18 19" key="1">
    <citation type="submission" date="2024-01" db="EMBL/GenBank/DDBJ databases">
        <title>The genome of the rayed Mediterranean limpet Patella caerulea (Linnaeus, 1758).</title>
        <authorList>
            <person name="Anh-Thu Weber A."/>
            <person name="Halstead-Nussloch G."/>
        </authorList>
    </citation>
    <scope>NUCLEOTIDE SEQUENCE [LARGE SCALE GENOMIC DNA]</scope>
    <source>
        <strain evidence="18">AATW-2023a</strain>
        <tissue evidence="18">Whole specimen</tissue>
    </source>
</reference>
<dbReference type="InterPro" id="IPR035914">
    <property type="entry name" value="Sperma_CUB_dom_sf"/>
</dbReference>